<dbReference type="HOGENOM" id="CLU_2209962_0_0_1"/>
<name>W7I8A7_9PEZI</name>
<dbReference type="EMBL" id="KI966393">
    <property type="protein sequence ID" value="EWC48317.1"/>
    <property type="molecule type" value="Genomic_DNA"/>
</dbReference>
<evidence type="ECO:0000313" key="3">
    <source>
        <dbReference type="Proteomes" id="UP000024837"/>
    </source>
</evidence>
<keyword evidence="1" id="KW-0472">Membrane</keyword>
<evidence type="ECO:0000256" key="1">
    <source>
        <dbReference type="SAM" id="Phobius"/>
    </source>
</evidence>
<keyword evidence="1" id="KW-0812">Transmembrane</keyword>
<keyword evidence="1" id="KW-1133">Transmembrane helix</keyword>
<dbReference type="OrthoDB" id="1508846at2759"/>
<sequence>MANGYSVLIGLAVCVAIAAAGYFLAPKGENITYVPFTPDTPVDDARLLPALDRKEGLRVHDTLPVLVLFGHAATTGLDRSLADLPYRVQCLEKLDPPHRGVYIPDVG</sequence>
<protein>
    <submittedName>
        <fullName evidence="2">Uncharacterized protein</fullName>
    </submittedName>
</protein>
<gene>
    <name evidence="2" type="ORF">DRE_07765</name>
</gene>
<feature type="transmembrane region" description="Helical" evidence="1">
    <location>
        <begin position="6"/>
        <end position="25"/>
    </location>
</feature>
<dbReference type="AlphaFoldDB" id="W7I8A7"/>
<dbReference type="Proteomes" id="UP000024837">
    <property type="component" value="Unassembled WGS sequence"/>
</dbReference>
<reference evidence="2 3" key="1">
    <citation type="submission" date="2013-05" db="EMBL/GenBank/DDBJ databases">
        <title>Drechslerella stenobrocha genome reveals carnivorous origination and mechanical trapping mechanism of predatory fungi.</title>
        <authorList>
            <person name="Liu X."/>
            <person name="Zhang W."/>
            <person name="Liu K."/>
        </authorList>
    </citation>
    <scope>NUCLEOTIDE SEQUENCE [LARGE SCALE GENOMIC DNA]</scope>
    <source>
        <strain evidence="2 3">248</strain>
    </source>
</reference>
<organism evidence="2 3">
    <name type="scientific">Drechslerella stenobrocha 248</name>
    <dbReference type="NCBI Taxonomy" id="1043628"/>
    <lineage>
        <taxon>Eukaryota</taxon>
        <taxon>Fungi</taxon>
        <taxon>Dikarya</taxon>
        <taxon>Ascomycota</taxon>
        <taxon>Pezizomycotina</taxon>
        <taxon>Orbiliomycetes</taxon>
        <taxon>Orbiliales</taxon>
        <taxon>Orbiliaceae</taxon>
        <taxon>Drechslerella</taxon>
    </lineage>
</organism>
<proteinExistence type="predicted"/>
<keyword evidence="3" id="KW-1185">Reference proteome</keyword>
<evidence type="ECO:0000313" key="2">
    <source>
        <dbReference type="EMBL" id="EWC48317.1"/>
    </source>
</evidence>
<accession>W7I8A7</accession>